<dbReference type="Proteomes" id="UP000078390">
    <property type="component" value="Unassembled WGS sequence"/>
</dbReference>
<name>A0A179D3N8_9BACT</name>
<accession>A0A179D3N8</accession>
<protein>
    <recommendedName>
        <fullName evidence="3">Ribbon-helix-helix protein CopG domain-containing protein</fullName>
    </recommendedName>
</protein>
<sequence length="78" mass="9103">MPRVVKKTISLPPELARVAEEIAREEGKTLSGVVQEALRLLKRQRLSEEFKSIQDYWSRKAREKGILTEEDLECYLKD</sequence>
<evidence type="ECO:0000313" key="1">
    <source>
        <dbReference type="EMBL" id="OAQ20656.1"/>
    </source>
</evidence>
<evidence type="ECO:0008006" key="3">
    <source>
        <dbReference type="Google" id="ProtNLM"/>
    </source>
</evidence>
<reference evidence="1 2" key="1">
    <citation type="submission" date="2016-04" db="EMBL/GenBank/DDBJ databases">
        <title>Genome analysis of Thermosulfurimonas dismutans, the first thermophilic sulfur-disproportionating bacterium of the phylum Thermodesulfobacteria.</title>
        <authorList>
            <person name="Mardanov A.V."/>
            <person name="Beletsky A.V."/>
            <person name="Kadnikov V.V."/>
            <person name="Slobodkin A.I."/>
            <person name="Ravin N.V."/>
        </authorList>
    </citation>
    <scope>NUCLEOTIDE SEQUENCE [LARGE SCALE GENOMIC DNA]</scope>
    <source>
        <strain evidence="1 2">S95</strain>
    </source>
</reference>
<dbReference type="OrthoDB" id="9805077at2"/>
<keyword evidence="2" id="KW-1185">Reference proteome</keyword>
<dbReference type="EMBL" id="LWLG01000008">
    <property type="protein sequence ID" value="OAQ20656.1"/>
    <property type="molecule type" value="Genomic_DNA"/>
</dbReference>
<proteinExistence type="predicted"/>
<gene>
    <name evidence="1" type="ORF">TDIS_1271</name>
</gene>
<dbReference type="STRING" id="999894.TDIS_1271"/>
<dbReference type="RefSeq" id="WP_068670459.1">
    <property type="nucleotide sequence ID" value="NZ_LWLG01000008.1"/>
</dbReference>
<dbReference type="AlphaFoldDB" id="A0A179D3N8"/>
<comment type="caution">
    <text evidence="1">The sequence shown here is derived from an EMBL/GenBank/DDBJ whole genome shotgun (WGS) entry which is preliminary data.</text>
</comment>
<evidence type="ECO:0000313" key="2">
    <source>
        <dbReference type="Proteomes" id="UP000078390"/>
    </source>
</evidence>
<organism evidence="1 2">
    <name type="scientific">Thermosulfurimonas dismutans</name>
    <dbReference type="NCBI Taxonomy" id="999894"/>
    <lineage>
        <taxon>Bacteria</taxon>
        <taxon>Pseudomonadati</taxon>
        <taxon>Thermodesulfobacteriota</taxon>
        <taxon>Thermodesulfobacteria</taxon>
        <taxon>Thermodesulfobacteriales</taxon>
        <taxon>Thermodesulfobacteriaceae</taxon>
        <taxon>Thermosulfurimonas</taxon>
    </lineage>
</organism>